<dbReference type="EMBL" id="AP004312">
    <property type="protein sequence ID" value="BAD02042.1"/>
    <property type="molecule type" value="Genomic_DNA"/>
</dbReference>
<dbReference type="IntAct" id="Q6ZE58">
    <property type="interactions" value="1"/>
</dbReference>
<evidence type="ECO:0000313" key="5">
    <source>
        <dbReference type="EMBL" id="BAD02042.1"/>
    </source>
</evidence>
<evidence type="ECO:0000256" key="1">
    <source>
        <dbReference type="ARBA" id="ARBA00022630"/>
    </source>
</evidence>
<keyword evidence="5" id="KW-0614">Plasmid</keyword>
<dbReference type="PhylomeDB" id="Q6ZE58"/>
<dbReference type="Pfam" id="PF03060">
    <property type="entry name" value="NMO"/>
    <property type="match status" value="2"/>
</dbReference>
<keyword evidence="6" id="KW-1185">Reference proteome</keyword>
<dbReference type="InterPro" id="IPR004136">
    <property type="entry name" value="NMO"/>
</dbReference>
<evidence type="ECO:0000256" key="2">
    <source>
        <dbReference type="ARBA" id="ARBA00022643"/>
    </source>
</evidence>
<keyword evidence="5" id="KW-0223">Dioxygenase</keyword>
<feature type="signal peptide" evidence="4">
    <location>
        <begin position="1"/>
        <end position="30"/>
    </location>
</feature>
<dbReference type="GO" id="GO:0051213">
    <property type="term" value="F:dioxygenase activity"/>
    <property type="evidence" value="ECO:0007669"/>
    <property type="project" value="UniProtKB-KW"/>
</dbReference>
<geneLocation type="plasmid" evidence="5 6">
    <name>pSYSG</name>
</geneLocation>
<dbReference type="SUPFAM" id="SSF51412">
    <property type="entry name" value="Inosine monophosphate dehydrogenase (IMPDH)"/>
    <property type="match status" value="1"/>
</dbReference>
<accession>Q6ZE58</accession>
<protein>
    <submittedName>
        <fullName evidence="5">2-nitropropane dioxygenase</fullName>
    </submittedName>
</protein>
<evidence type="ECO:0000256" key="3">
    <source>
        <dbReference type="ARBA" id="ARBA00023002"/>
    </source>
</evidence>
<sequence length="344" mass="36603">MLTTQITQTYHLTTPIISAGMAFVATPKLAAAVSNAGGMGTFSAFMSPPEELRALIRQTRSLSDRPFGIDFITAAANDDHIAICMAERVPVVIFFWSFPPLDWVTQLQNAGVKVWMQVGSLAEATQAKAQGFDAIIAQGQEGGGHNRSEASIFSLLPAICREVAPIPVIAAGGIIDGRGLVAALALGAEAVWCGTRFLASEEAYAHPEYKARVVTATVGDTTRTTLFGPEMPGQLMRVLRNLAVNQWGDRVADATKHGPTQPAIGSTILGGQALPMPKFSAILPTPDTSGDFEEMCLTAGESSGNITAIKSARDILWEMENEALDLLTYRLQAITKEQNLMAAG</sequence>
<dbReference type="InParanoid" id="Q6ZE58"/>
<proteinExistence type="predicted"/>
<keyword evidence="2" id="KW-0288">FMN</keyword>
<dbReference type="FunCoup" id="Q6ZE58">
    <property type="interactions" value="295"/>
</dbReference>
<evidence type="ECO:0000256" key="4">
    <source>
        <dbReference type="SAM" id="SignalP"/>
    </source>
</evidence>
<organism evidence="5 6">
    <name type="scientific">Synechocystis sp. (strain ATCC 27184 / PCC 6803 / Kazusa)</name>
    <dbReference type="NCBI Taxonomy" id="1111708"/>
    <lineage>
        <taxon>Bacteria</taxon>
        <taxon>Bacillati</taxon>
        <taxon>Cyanobacteriota</taxon>
        <taxon>Cyanophyceae</taxon>
        <taxon>Synechococcales</taxon>
        <taxon>Merismopediaceae</taxon>
        <taxon>Synechocystis</taxon>
    </lineage>
</organism>
<dbReference type="GO" id="GO:0016491">
    <property type="term" value="F:oxidoreductase activity"/>
    <property type="evidence" value="ECO:0000318"/>
    <property type="project" value="GO_Central"/>
</dbReference>
<reference evidence="5 6" key="1">
    <citation type="journal article" date="2003" name="DNA Res.">
        <title>Structural analysis of four large plasmids harboring in a unicellular cyanobacterium, Synechocystis sp. PCC 6803.</title>
        <authorList>
            <person name="Kaneko T."/>
            <person name="Nakamura Y."/>
            <person name="Sasamoto S."/>
            <person name="Watanabe A."/>
            <person name="Kohara M."/>
            <person name="Matsumoto M."/>
            <person name="Shimpo S."/>
            <person name="Yamada M."/>
            <person name="Tabata S."/>
        </authorList>
    </citation>
    <scope>NUCLEOTIDE SEQUENCE [LARGE SCALE GENOMIC DNA]</scope>
    <source>
        <strain evidence="6">ATCC 27184 / PCC 6803 / Kazusa</strain>
    </source>
</reference>
<dbReference type="KEGG" id="syn:sll8034"/>
<feature type="chain" id="PRO_5004282775" evidence="4">
    <location>
        <begin position="31"/>
        <end position="344"/>
    </location>
</feature>
<dbReference type="InterPro" id="IPR013785">
    <property type="entry name" value="Aldolase_TIM"/>
</dbReference>
<dbReference type="AlphaFoldDB" id="Q6ZE58"/>
<dbReference type="Gene3D" id="3.20.20.70">
    <property type="entry name" value="Aldolase class I"/>
    <property type="match status" value="1"/>
</dbReference>
<dbReference type="PANTHER" id="PTHR32332:SF20">
    <property type="entry name" value="2-NITROPROPANE DIOXYGENASE-LIKE PROTEIN"/>
    <property type="match status" value="1"/>
</dbReference>
<name>Q6ZE58_SYNY3</name>
<keyword evidence="4" id="KW-0732">Signal</keyword>
<dbReference type="PANTHER" id="PTHR32332">
    <property type="entry name" value="2-NITROPROPANE DIOXYGENASE"/>
    <property type="match status" value="1"/>
</dbReference>
<keyword evidence="1" id="KW-0285">Flavoprotein</keyword>
<evidence type="ECO:0000313" key="6">
    <source>
        <dbReference type="Proteomes" id="UP000001425"/>
    </source>
</evidence>
<dbReference type="CDD" id="cd04730">
    <property type="entry name" value="NPD_like"/>
    <property type="match status" value="1"/>
</dbReference>
<dbReference type="GO" id="GO:0018580">
    <property type="term" value="F:nitronate monooxygenase activity"/>
    <property type="evidence" value="ECO:0007669"/>
    <property type="project" value="InterPro"/>
</dbReference>
<gene>
    <name evidence="5" type="ordered locus">sll8034</name>
</gene>
<dbReference type="EnsemblBacteria" id="BAD02042">
    <property type="protein sequence ID" value="BAD02042"/>
    <property type="gene ID" value="BAD02042"/>
</dbReference>
<keyword evidence="3" id="KW-0560">Oxidoreductase</keyword>
<dbReference type="Proteomes" id="UP000001425">
    <property type="component" value="Plasmid pSYSG"/>
</dbReference>